<dbReference type="Pfam" id="PF00114">
    <property type="entry name" value="Pilin"/>
    <property type="match status" value="1"/>
</dbReference>
<dbReference type="RefSeq" id="WP_180047470.1">
    <property type="nucleotide sequence ID" value="NZ_CP048659.1"/>
</dbReference>
<evidence type="ECO:0000313" key="6">
    <source>
        <dbReference type="EMBL" id="QOW47486.1"/>
    </source>
</evidence>
<dbReference type="Proteomes" id="UP000593966">
    <property type="component" value="Chromosome"/>
</dbReference>
<reference evidence="6 7" key="1">
    <citation type="submission" date="2020-02" db="EMBL/GenBank/DDBJ databases">
        <title>Tigecycline-resistant Acinetobacter species from pigs and migratory birds.</title>
        <authorList>
            <person name="Chen C."/>
            <person name="Sun J."/>
            <person name="Liao X.-P."/>
            <person name="Liu Y.-H."/>
        </authorList>
    </citation>
    <scope>NUCLEOTIDE SEQUENCE [LARGE SCALE GENOMIC DNA]</scope>
    <source>
        <strain evidence="6 7">YH12207_T</strain>
    </source>
</reference>
<dbReference type="InterPro" id="IPR012902">
    <property type="entry name" value="N_methyl_site"/>
</dbReference>
<dbReference type="NCBIfam" id="TIGR02532">
    <property type="entry name" value="IV_pilin_GFxxxE"/>
    <property type="match status" value="1"/>
</dbReference>
<gene>
    <name evidence="5" type="ORF">G0028_14360</name>
    <name evidence="6" type="ORF">G0028_17235</name>
</gene>
<dbReference type="PROSITE" id="PS00409">
    <property type="entry name" value="PROKAR_NTER_METHYL"/>
    <property type="match status" value="1"/>
</dbReference>
<keyword evidence="4" id="KW-0472">Membrane</keyword>
<accession>A0A7S6VYZ8</accession>
<dbReference type="GO" id="GO:0044096">
    <property type="term" value="C:type IV pilus"/>
    <property type="evidence" value="ECO:0007669"/>
    <property type="project" value="TreeGrafter"/>
</dbReference>
<dbReference type="SUPFAM" id="SSF54523">
    <property type="entry name" value="Pili subunits"/>
    <property type="match status" value="1"/>
</dbReference>
<evidence type="ECO:0000256" key="2">
    <source>
        <dbReference type="ARBA" id="ARBA00022481"/>
    </source>
</evidence>
<dbReference type="InterPro" id="IPR001082">
    <property type="entry name" value="Pilin"/>
</dbReference>
<keyword evidence="7" id="KW-1185">Reference proteome</keyword>
<dbReference type="PANTHER" id="PTHR30093:SF34">
    <property type="entry name" value="PREPILIN PEPTIDASE-DEPENDENT PROTEIN D"/>
    <property type="match status" value="1"/>
</dbReference>
<dbReference type="Gene3D" id="3.30.700.10">
    <property type="entry name" value="Glycoprotein, Type 4 Pilin"/>
    <property type="match status" value="1"/>
</dbReference>
<keyword evidence="3" id="KW-0281">Fimbrium</keyword>
<dbReference type="PANTHER" id="PTHR30093">
    <property type="entry name" value="GENERAL SECRETION PATHWAY PROTEIN G"/>
    <property type="match status" value="1"/>
</dbReference>
<keyword evidence="4" id="KW-0812">Transmembrane</keyword>
<dbReference type="GO" id="GO:0043107">
    <property type="term" value="P:type IV pilus-dependent motility"/>
    <property type="evidence" value="ECO:0007669"/>
    <property type="project" value="TreeGrafter"/>
</dbReference>
<feature type="transmembrane region" description="Helical" evidence="4">
    <location>
        <begin position="6"/>
        <end position="30"/>
    </location>
</feature>
<dbReference type="GO" id="GO:0007155">
    <property type="term" value="P:cell adhesion"/>
    <property type="evidence" value="ECO:0007669"/>
    <property type="project" value="InterPro"/>
</dbReference>
<sequence>MSQQQGFTLIELMIVVAIIGILASIALPLYSNYVKRAKVSEVVMFIDVAKTGVAESYADLNTLMSIDNAKAGLADATDITSKYVNDLTVTNGVIDVTVKDIDTACDAATPALTLTPTINTTTGSLEWTGSSDADCTKFAPANFR</sequence>
<evidence type="ECO:0000313" key="7">
    <source>
        <dbReference type="Proteomes" id="UP000593966"/>
    </source>
</evidence>
<protein>
    <submittedName>
        <fullName evidence="6">Prepilin-type N-terminal cleavage/methylation domain-containing protein</fullName>
    </submittedName>
</protein>
<dbReference type="EMBL" id="CP048659">
    <property type="protein sequence ID" value="QOW46978.1"/>
    <property type="molecule type" value="Genomic_DNA"/>
</dbReference>
<comment type="similarity">
    <text evidence="1 3">Belongs to the N-Me-Phe pilin family.</text>
</comment>
<dbReference type="EMBL" id="CP048659">
    <property type="protein sequence ID" value="QOW47486.1"/>
    <property type="molecule type" value="Genomic_DNA"/>
</dbReference>
<name>A0A7S6VYZ8_9GAMM</name>
<dbReference type="InterPro" id="IPR045584">
    <property type="entry name" value="Pilin-like"/>
</dbReference>
<organism evidence="6 7">
    <name type="scientific">Acinetobacter piscicola</name>
    <dbReference type="NCBI Taxonomy" id="2006115"/>
    <lineage>
        <taxon>Bacteria</taxon>
        <taxon>Pseudomonadati</taxon>
        <taxon>Pseudomonadota</taxon>
        <taxon>Gammaproteobacteria</taxon>
        <taxon>Moraxellales</taxon>
        <taxon>Moraxellaceae</taxon>
        <taxon>Acinetobacter</taxon>
    </lineage>
</organism>
<keyword evidence="4" id="KW-1133">Transmembrane helix</keyword>
<evidence type="ECO:0000256" key="1">
    <source>
        <dbReference type="ARBA" id="ARBA00005233"/>
    </source>
</evidence>
<proteinExistence type="inferred from homology"/>
<evidence type="ECO:0000313" key="5">
    <source>
        <dbReference type="EMBL" id="QOW46978.1"/>
    </source>
</evidence>
<keyword evidence="2" id="KW-0488">Methylation</keyword>
<evidence type="ECO:0000256" key="3">
    <source>
        <dbReference type="RuleBase" id="RU000389"/>
    </source>
</evidence>
<evidence type="ECO:0000256" key="4">
    <source>
        <dbReference type="SAM" id="Phobius"/>
    </source>
</evidence>
<dbReference type="Pfam" id="PF07963">
    <property type="entry name" value="N_methyl"/>
    <property type="match status" value="1"/>
</dbReference>
<dbReference type="AlphaFoldDB" id="A0A7S6VYZ8"/>